<dbReference type="OrthoDB" id="9442549at2759"/>
<feature type="region of interest" description="Disordered" evidence="1">
    <location>
        <begin position="223"/>
        <end position="244"/>
    </location>
</feature>
<evidence type="ECO:0000313" key="3">
    <source>
        <dbReference type="Proteomes" id="UP000515156"/>
    </source>
</evidence>
<gene>
    <name evidence="4" type="primary">SPATA9</name>
</gene>
<dbReference type="InterPro" id="IPR031659">
    <property type="entry name" value="SPATA9"/>
</dbReference>
<reference evidence="4" key="1">
    <citation type="submission" date="2025-08" db="UniProtKB">
        <authorList>
            <consortium name="RefSeq"/>
        </authorList>
    </citation>
    <scope>IDENTIFICATION</scope>
</reference>
<dbReference type="Proteomes" id="UP000515156">
    <property type="component" value="Chromosome 2"/>
</dbReference>
<dbReference type="PANTHER" id="PTHR35669:SF1">
    <property type="entry name" value="SPERMATOGENESIS-ASSOCIATED PROTEIN 9"/>
    <property type="match status" value="1"/>
</dbReference>
<dbReference type="RefSeq" id="XP_030047806.1">
    <property type="nucleotide sequence ID" value="XM_030191946.1"/>
</dbReference>
<dbReference type="CTD" id="83890"/>
<feature type="compositionally biased region" description="Basic and acidic residues" evidence="1">
    <location>
        <begin position="225"/>
        <end position="236"/>
    </location>
</feature>
<dbReference type="KEGG" id="muo:115461888"/>
<protein>
    <submittedName>
        <fullName evidence="4">Spermatogenesis-associated protein 9</fullName>
    </submittedName>
</protein>
<dbReference type="Pfam" id="PF15824">
    <property type="entry name" value="SPATA9"/>
    <property type="match status" value="1"/>
</dbReference>
<name>A0A6P7X345_9AMPH</name>
<keyword evidence="2" id="KW-0472">Membrane</keyword>
<keyword evidence="2" id="KW-0812">Transmembrane</keyword>
<accession>A0A6P7X345</accession>
<feature type="region of interest" description="Disordered" evidence="1">
    <location>
        <begin position="161"/>
        <end position="187"/>
    </location>
</feature>
<feature type="transmembrane region" description="Helical" evidence="2">
    <location>
        <begin position="130"/>
        <end position="152"/>
    </location>
</feature>
<evidence type="ECO:0000256" key="1">
    <source>
        <dbReference type="SAM" id="MobiDB-lite"/>
    </source>
</evidence>
<dbReference type="AlphaFoldDB" id="A0A6P7X345"/>
<organism evidence="3 4">
    <name type="scientific">Microcaecilia unicolor</name>
    <dbReference type="NCBI Taxonomy" id="1415580"/>
    <lineage>
        <taxon>Eukaryota</taxon>
        <taxon>Metazoa</taxon>
        <taxon>Chordata</taxon>
        <taxon>Craniata</taxon>
        <taxon>Vertebrata</taxon>
        <taxon>Euteleostomi</taxon>
        <taxon>Amphibia</taxon>
        <taxon>Gymnophiona</taxon>
        <taxon>Siphonopidae</taxon>
        <taxon>Microcaecilia</taxon>
    </lineage>
</organism>
<keyword evidence="3" id="KW-1185">Reference proteome</keyword>
<evidence type="ECO:0000256" key="2">
    <source>
        <dbReference type="SAM" id="Phobius"/>
    </source>
</evidence>
<feature type="compositionally biased region" description="Polar residues" evidence="1">
    <location>
        <begin position="163"/>
        <end position="181"/>
    </location>
</feature>
<evidence type="ECO:0000313" key="4">
    <source>
        <dbReference type="RefSeq" id="XP_030047806.1"/>
    </source>
</evidence>
<dbReference type="GeneID" id="115461888"/>
<proteinExistence type="predicted"/>
<dbReference type="InParanoid" id="A0A6P7X345"/>
<keyword evidence="2" id="KW-1133">Transmembrane helix</keyword>
<sequence length="244" mass="26821">MPGQSQLLQRTAVDIIDEIKDEFPIIMQLPKTSQSKEPVLTTSKTVLATVLKSPKGTAVVSGLIGLSRITNSTARHLQPQLTNKFVELNSMSNSLLKTQNIHDRPFNILDRKGSLLQAVSFPAKTAFTSLLYALYAVLIYVTLYINLMVALMKNLTAEEKSSMGRNSDGLRSSRTISSPSATDARYYGSPLQKQTSSLGLRKACRDTSIQVIHSVFDGQAEETETGIKEVGKDKQEQIISTQTQ</sequence>
<dbReference type="PANTHER" id="PTHR35669">
    <property type="entry name" value="SPERMATOGENESIS-ASSOCIATED PROTEIN 9"/>
    <property type="match status" value="1"/>
</dbReference>